<dbReference type="EnsemblPlants" id="mito2_t00050.1">
    <property type="protein sequence ID" value="mito2_p00050.1"/>
    <property type="gene ID" value="mito2_g00050"/>
</dbReference>
<proteinExistence type="predicted"/>
<name>A0A804U5N1_MUSAM</name>
<dbReference type="AlphaFoldDB" id="A0A804U5N1"/>
<dbReference type="InParanoid" id="A0A804U5N1"/>
<keyword evidence="2" id="KW-1185">Reference proteome</keyword>
<sequence length="35" mass="4133">MITLTLLSSPLSQTLTQSIPRKRLRIYLFEIDNRN</sequence>
<dbReference type="Proteomes" id="UP000012960">
    <property type="component" value="Unplaced"/>
</dbReference>
<dbReference type="Gramene" id="mito2_t00050.1">
    <property type="protein sequence ID" value="mito2_p00050.1"/>
    <property type="gene ID" value="mito2_g00050"/>
</dbReference>
<accession>A0A804U5N1</accession>
<reference evidence="1" key="1">
    <citation type="submission" date="2021-05" db="UniProtKB">
        <authorList>
            <consortium name="EnsemblPlants"/>
        </authorList>
    </citation>
    <scope>IDENTIFICATION</scope>
    <source>
        <strain evidence="1">subsp. malaccensis</strain>
    </source>
</reference>
<evidence type="ECO:0000313" key="2">
    <source>
        <dbReference type="Proteomes" id="UP000012960"/>
    </source>
</evidence>
<organism evidence="1 2">
    <name type="scientific">Musa acuminata subsp. malaccensis</name>
    <name type="common">Wild banana</name>
    <name type="synonym">Musa malaccensis</name>
    <dbReference type="NCBI Taxonomy" id="214687"/>
    <lineage>
        <taxon>Eukaryota</taxon>
        <taxon>Viridiplantae</taxon>
        <taxon>Streptophyta</taxon>
        <taxon>Embryophyta</taxon>
        <taxon>Tracheophyta</taxon>
        <taxon>Spermatophyta</taxon>
        <taxon>Magnoliopsida</taxon>
        <taxon>Liliopsida</taxon>
        <taxon>Zingiberales</taxon>
        <taxon>Musaceae</taxon>
        <taxon>Musa</taxon>
    </lineage>
</organism>
<protein>
    <submittedName>
        <fullName evidence="1">Uncharacterized protein</fullName>
    </submittedName>
</protein>
<evidence type="ECO:0000313" key="1">
    <source>
        <dbReference type="EnsemblPlants" id="mito2_p00050.1"/>
    </source>
</evidence>